<comment type="cofactor">
    <cofactor evidence="1 3">
        <name>heme</name>
        <dbReference type="ChEBI" id="CHEBI:30413"/>
    </cofactor>
</comment>
<dbReference type="PANTHER" id="PTHR24305:SF166">
    <property type="entry name" value="CYTOCHROME P450 12A4, MITOCHONDRIAL-RELATED"/>
    <property type="match status" value="1"/>
</dbReference>
<dbReference type="RefSeq" id="WP_119950445.1">
    <property type="nucleotide sequence ID" value="NZ_QZEZ01000004.1"/>
</dbReference>
<dbReference type="AlphaFoldDB" id="A0A3A3ZK13"/>
<proteinExistence type="inferred from homology"/>
<dbReference type="InterPro" id="IPR036396">
    <property type="entry name" value="Cyt_P450_sf"/>
</dbReference>
<dbReference type="InterPro" id="IPR050121">
    <property type="entry name" value="Cytochrome_P450_monoxygenase"/>
</dbReference>
<comment type="caution">
    <text evidence="6">The sequence shown here is derived from an EMBL/GenBank/DDBJ whole genome shotgun (WGS) entry which is preliminary data.</text>
</comment>
<keyword evidence="4" id="KW-0560">Oxidoreductase</keyword>
<dbReference type="EMBL" id="QZEZ01000004">
    <property type="protein sequence ID" value="RJK96019.1"/>
    <property type="molecule type" value="Genomic_DNA"/>
</dbReference>
<evidence type="ECO:0000256" key="5">
    <source>
        <dbReference type="SAM" id="MobiDB-lite"/>
    </source>
</evidence>
<dbReference type="GO" id="GO:0004497">
    <property type="term" value="F:monooxygenase activity"/>
    <property type="evidence" value="ECO:0007669"/>
    <property type="project" value="UniProtKB-KW"/>
</dbReference>
<feature type="compositionally biased region" description="Low complexity" evidence="5">
    <location>
        <begin position="12"/>
        <end position="24"/>
    </location>
</feature>
<feature type="compositionally biased region" description="Pro residues" evidence="5">
    <location>
        <begin position="1"/>
        <end position="11"/>
    </location>
</feature>
<organism evidence="6 7">
    <name type="scientific">Vallicoccus soli</name>
    <dbReference type="NCBI Taxonomy" id="2339232"/>
    <lineage>
        <taxon>Bacteria</taxon>
        <taxon>Bacillati</taxon>
        <taxon>Actinomycetota</taxon>
        <taxon>Actinomycetes</taxon>
        <taxon>Motilibacterales</taxon>
        <taxon>Vallicoccaceae</taxon>
        <taxon>Vallicoccus</taxon>
    </lineage>
</organism>
<evidence type="ECO:0000256" key="4">
    <source>
        <dbReference type="RuleBase" id="RU000461"/>
    </source>
</evidence>
<comment type="similarity">
    <text evidence="2 4">Belongs to the cytochrome P450 family.</text>
</comment>
<protein>
    <submittedName>
        <fullName evidence="6">Cytochrome P450</fullName>
    </submittedName>
</protein>
<dbReference type="PROSITE" id="PS00086">
    <property type="entry name" value="CYTOCHROME_P450"/>
    <property type="match status" value="1"/>
</dbReference>
<keyword evidence="3 4" id="KW-0408">Iron</keyword>
<evidence type="ECO:0000256" key="3">
    <source>
        <dbReference type="PIRSR" id="PIRSR602401-1"/>
    </source>
</evidence>
<feature type="region of interest" description="Disordered" evidence="5">
    <location>
        <begin position="1"/>
        <end position="38"/>
    </location>
</feature>
<keyword evidence="3 4" id="KW-0349">Heme</keyword>
<keyword evidence="7" id="KW-1185">Reference proteome</keyword>
<dbReference type="PRINTS" id="PR00385">
    <property type="entry name" value="P450"/>
</dbReference>
<dbReference type="GO" id="GO:0005506">
    <property type="term" value="F:iron ion binding"/>
    <property type="evidence" value="ECO:0007669"/>
    <property type="project" value="InterPro"/>
</dbReference>
<evidence type="ECO:0000256" key="2">
    <source>
        <dbReference type="ARBA" id="ARBA00010617"/>
    </source>
</evidence>
<evidence type="ECO:0000313" key="6">
    <source>
        <dbReference type="EMBL" id="RJK96019.1"/>
    </source>
</evidence>
<reference evidence="6 7" key="1">
    <citation type="submission" date="2018-09" db="EMBL/GenBank/DDBJ databases">
        <title>YIM 75000 draft genome.</title>
        <authorList>
            <person name="Tang S."/>
            <person name="Feng Y."/>
        </authorList>
    </citation>
    <scope>NUCLEOTIDE SEQUENCE [LARGE SCALE GENOMIC DNA]</scope>
    <source>
        <strain evidence="6 7">YIM 75000</strain>
    </source>
</reference>
<sequence length="458" mass="47650">MSAPPPAPTPTPARTAGPPAGPSREPYAPGELPPGPRAPAAVQTVAFHRDPLGTLQRARDRYGDLVTVRLLLAGTLVECCDPQDARRVLDADPGTGQAGRARQGLLGMVSERSVLGGDGAAHREARARVAAAFVPAALEGLAPRVAALAAEHAASWPTGRPTRLLPRVRALCDDVFVRLVLGVEDPGRARALAGAVQRMLWTPGNPPTPVPGQQAGPLVQAAARAAFAQRSAAARRLLADEVRARRAAGRAGGGAVGALLADDALGVGDAVDQLLPLTMAGQEPPAAGLAWVLERSSRLPALDAGLRGSAPGGAWWRAAVSEVLRVRPPVHTAARVLVRDLPLASRTLPAGVVAAAPIVLLHRDPRAWEAPEEVRPERFLRDGRHVVDEVPAAAYLPFGGGARRCLGEPLTWLLADAALPAVLARIRVAPALARAERQVVRGTVLVPHRGALSVLHPA</sequence>
<dbReference type="PANTHER" id="PTHR24305">
    <property type="entry name" value="CYTOCHROME P450"/>
    <property type="match status" value="1"/>
</dbReference>
<accession>A0A3A3ZK13</accession>
<keyword evidence="4" id="KW-0503">Monooxygenase</keyword>
<dbReference type="PRINTS" id="PR00463">
    <property type="entry name" value="EP450I"/>
</dbReference>
<dbReference type="Proteomes" id="UP000265614">
    <property type="component" value="Unassembled WGS sequence"/>
</dbReference>
<dbReference type="Pfam" id="PF00067">
    <property type="entry name" value="p450"/>
    <property type="match status" value="1"/>
</dbReference>
<name>A0A3A3ZK13_9ACTN</name>
<dbReference type="InterPro" id="IPR001128">
    <property type="entry name" value="Cyt_P450"/>
</dbReference>
<dbReference type="SUPFAM" id="SSF48264">
    <property type="entry name" value="Cytochrome P450"/>
    <property type="match status" value="1"/>
</dbReference>
<keyword evidence="3 4" id="KW-0479">Metal-binding</keyword>
<dbReference type="Gene3D" id="1.10.630.10">
    <property type="entry name" value="Cytochrome P450"/>
    <property type="match status" value="1"/>
</dbReference>
<dbReference type="InterPro" id="IPR002401">
    <property type="entry name" value="Cyt_P450_E_grp-I"/>
</dbReference>
<dbReference type="InterPro" id="IPR017972">
    <property type="entry name" value="Cyt_P450_CS"/>
</dbReference>
<dbReference type="GO" id="GO:0020037">
    <property type="term" value="F:heme binding"/>
    <property type="evidence" value="ECO:0007669"/>
    <property type="project" value="InterPro"/>
</dbReference>
<dbReference type="OrthoDB" id="7376058at2"/>
<evidence type="ECO:0000256" key="1">
    <source>
        <dbReference type="ARBA" id="ARBA00001971"/>
    </source>
</evidence>
<dbReference type="GO" id="GO:0016705">
    <property type="term" value="F:oxidoreductase activity, acting on paired donors, with incorporation or reduction of molecular oxygen"/>
    <property type="evidence" value="ECO:0007669"/>
    <property type="project" value="InterPro"/>
</dbReference>
<feature type="binding site" description="axial binding residue" evidence="3">
    <location>
        <position position="405"/>
    </location>
    <ligand>
        <name>heme</name>
        <dbReference type="ChEBI" id="CHEBI:30413"/>
    </ligand>
    <ligandPart>
        <name>Fe</name>
        <dbReference type="ChEBI" id="CHEBI:18248"/>
    </ligandPart>
</feature>
<evidence type="ECO:0000313" key="7">
    <source>
        <dbReference type="Proteomes" id="UP000265614"/>
    </source>
</evidence>
<gene>
    <name evidence="6" type="ORF">D5H78_10665</name>
</gene>